<dbReference type="VEuPathDB" id="FungiDB:RO3G_15669"/>
<gene>
    <name evidence="1" type="ORF">RO3G_15669</name>
</gene>
<dbReference type="EMBL" id="CH476748">
    <property type="protein sequence ID" value="EIE90958.1"/>
    <property type="molecule type" value="Genomic_DNA"/>
</dbReference>
<protein>
    <submittedName>
        <fullName evidence="1">Uncharacterized protein</fullName>
    </submittedName>
</protein>
<organism evidence="1 2">
    <name type="scientific">Rhizopus delemar (strain RA 99-880 / ATCC MYA-4621 / FGSC 9543 / NRRL 43880)</name>
    <name type="common">Mucormycosis agent</name>
    <name type="synonym">Rhizopus arrhizus var. delemar</name>
    <dbReference type="NCBI Taxonomy" id="246409"/>
    <lineage>
        <taxon>Eukaryota</taxon>
        <taxon>Fungi</taxon>
        <taxon>Fungi incertae sedis</taxon>
        <taxon>Mucoromycota</taxon>
        <taxon>Mucoromycotina</taxon>
        <taxon>Mucoromycetes</taxon>
        <taxon>Mucorales</taxon>
        <taxon>Mucorineae</taxon>
        <taxon>Rhizopodaceae</taxon>
        <taxon>Rhizopus</taxon>
    </lineage>
</organism>
<keyword evidence="2" id="KW-1185">Reference proteome</keyword>
<dbReference type="AlphaFoldDB" id="I1CR78"/>
<evidence type="ECO:0000313" key="1">
    <source>
        <dbReference type="EMBL" id="EIE90958.1"/>
    </source>
</evidence>
<reference evidence="1 2" key="1">
    <citation type="journal article" date="2009" name="PLoS Genet.">
        <title>Genomic analysis of the basal lineage fungus Rhizopus oryzae reveals a whole-genome duplication.</title>
        <authorList>
            <person name="Ma L.-J."/>
            <person name="Ibrahim A.S."/>
            <person name="Skory C."/>
            <person name="Grabherr M.G."/>
            <person name="Burger G."/>
            <person name="Butler M."/>
            <person name="Elias M."/>
            <person name="Idnurm A."/>
            <person name="Lang B.F."/>
            <person name="Sone T."/>
            <person name="Abe A."/>
            <person name="Calvo S.E."/>
            <person name="Corrochano L.M."/>
            <person name="Engels R."/>
            <person name="Fu J."/>
            <person name="Hansberg W."/>
            <person name="Kim J.-M."/>
            <person name="Kodira C.D."/>
            <person name="Koehrsen M.J."/>
            <person name="Liu B."/>
            <person name="Miranda-Saavedra D."/>
            <person name="O'Leary S."/>
            <person name="Ortiz-Castellanos L."/>
            <person name="Poulter R."/>
            <person name="Rodriguez-Romero J."/>
            <person name="Ruiz-Herrera J."/>
            <person name="Shen Y.-Q."/>
            <person name="Zeng Q."/>
            <person name="Galagan J."/>
            <person name="Birren B.W."/>
            <person name="Cuomo C.A."/>
            <person name="Wickes B.L."/>
        </authorList>
    </citation>
    <scope>NUCLEOTIDE SEQUENCE [LARGE SCALE GENOMIC DNA]</scope>
    <source>
        <strain evidence="2">RA 99-880 / ATCC MYA-4621 / FGSC 9543 / NRRL 43880</strain>
    </source>
</reference>
<dbReference type="GeneID" id="93622634"/>
<dbReference type="Proteomes" id="UP000009138">
    <property type="component" value="Unassembled WGS sequence"/>
</dbReference>
<name>I1CR78_RHIO9</name>
<dbReference type="RefSeq" id="XP_067526354.1">
    <property type="nucleotide sequence ID" value="XM_067670253.1"/>
</dbReference>
<sequence length="46" mass="4988">MTNINYPSNTFPCNAAPDHGIAASMLDGLLYMSRVLYNGLNNKGKV</sequence>
<accession>I1CR78</accession>
<proteinExistence type="predicted"/>
<evidence type="ECO:0000313" key="2">
    <source>
        <dbReference type="Proteomes" id="UP000009138"/>
    </source>
</evidence>
<dbReference type="InParanoid" id="I1CR78"/>